<dbReference type="InterPro" id="IPR001932">
    <property type="entry name" value="PPM-type_phosphatase-like_dom"/>
</dbReference>
<dbReference type="PROSITE" id="PS51746">
    <property type="entry name" value="PPM_2"/>
    <property type="match status" value="1"/>
</dbReference>
<dbReference type="AlphaFoldDB" id="A0A7R9ZXK1"/>
<dbReference type="PANTHER" id="PTHR47992">
    <property type="entry name" value="PROTEIN PHOSPHATASE"/>
    <property type="match status" value="1"/>
</dbReference>
<gene>
    <name evidence="2" type="ORF">PBAH0796_LOCUS2217</name>
</gene>
<name>A0A7R9ZXK1_9DINO</name>
<dbReference type="InterPro" id="IPR036457">
    <property type="entry name" value="PPM-type-like_dom_sf"/>
</dbReference>
<dbReference type="SMART" id="SM00332">
    <property type="entry name" value="PP2Cc"/>
    <property type="match status" value="1"/>
</dbReference>
<dbReference type="CDD" id="cd00143">
    <property type="entry name" value="PP2Cc"/>
    <property type="match status" value="1"/>
</dbReference>
<evidence type="ECO:0000313" key="2">
    <source>
        <dbReference type="EMBL" id="CAD8346479.1"/>
    </source>
</evidence>
<dbReference type="SUPFAM" id="SSF81606">
    <property type="entry name" value="PP2C-like"/>
    <property type="match status" value="1"/>
</dbReference>
<protein>
    <recommendedName>
        <fullName evidence="1">PPM-type phosphatase domain-containing protein</fullName>
    </recommendedName>
</protein>
<reference evidence="2" key="1">
    <citation type="submission" date="2021-01" db="EMBL/GenBank/DDBJ databases">
        <authorList>
            <person name="Corre E."/>
            <person name="Pelletier E."/>
            <person name="Niang G."/>
            <person name="Scheremetjew M."/>
            <person name="Finn R."/>
            <person name="Kale V."/>
            <person name="Holt S."/>
            <person name="Cochrane G."/>
            <person name="Meng A."/>
            <person name="Brown T."/>
            <person name="Cohen L."/>
        </authorList>
    </citation>
    <scope>NUCLEOTIDE SEQUENCE</scope>
    <source>
        <strain evidence="2">Pbaha01</strain>
    </source>
</reference>
<accession>A0A7R9ZXK1</accession>
<sequence>MGALLSEPVRAMVVERAASEPWTASMATMQGWRRTHEDAHIFQCAGGGAEDSGFFAVLDGHGGDLAARAAAGMLEEQLLPLARRGTLEASVAARELTGAFLSVDAQLRQQLPDGDSSGTTVVAAVITRQRSGRYCVQLAHAGDSRAVVRTGRELVCSEDHKPQREDERRRIVAAGGTVEHGSLGGAGAPLRVDGALAVSRALGDFQYKTKGMAPELCKVTAVPEVRTVANCSAGDWLLLACDGIFDVITNEELRDFVETRLQRAAPQSADGGAIVVELLQLCLDRGSKDNCTACLVQLCPGSSSTPHSRELLQGPWPTAAPTMQVKYAEFFAAHGFQEAADAVHAKISQAQKPCAHPR</sequence>
<feature type="domain" description="PPM-type phosphatase" evidence="1">
    <location>
        <begin position="23"/>
        <end position="298"/>
    </location>
</feature>
<dbReference type="InterPro" id="IPR015655">
    <property type="entry name" value="PP2C"/>
</dbReference>
<dbReference type="SMART" id="SM00331">
    <property type="entry name" value="PP2C_SIG"/>
    <property type="match status" value="1"/>
</dbReference>
<proteinExistence type="predicted"/>
<dbReference type="EMBL" id="HBEG01003796">
    <property type="protein sequence ID" value="CAD8346479.1"/>
    <property type="molecule type" value="Transcribed_RNA"/>
</dbReference>
<evidence type="ECO:0000259" key="1">
    <source>
        <dbReference type="PROSITE" id="PS51746"/>
    </source>
</evidence>
<dbReference type="Pfam" id="PF00481">
    <property type="entry name" value="PP2C"/>
    <property type="match status" value="1"/>
</dbReference>
<dbReference type="Gene3D" id="3.60.40.10">
    <property type="entry name" value="PPM-type phosphatase domain"/>
    <property type="match status" value="1"/>
</dbReference>
<organism evidence="2">
    <name type="scientific">Pyrodinium bahamense</name>
    <dbReference type="NCBI Taxonomy" id="73915"/>
    <lineage>
        <taxon>Eukaryota</taxon>
        <taxon>Sar</taxon>
        <taxon>Alveolata</taxon>
        <taxon>Dinophyceae</taxon>
        <taxon>Gonyaulacales</taxon>
        <taxon>Pyrocystaceae</taxon>
        <taxon>Pyrodinium</taxon>
    </lineage>
</organism>
<dbReference type="GO" id="GO:0004722">
    <property type="term" value="F:protein serine/threonine phosphatase activity"/>
    <property type="evidence" value="ECO:0007669"/>
    <property type="project" value="InterPro"/>
</dbReference>